<reference evidence="1 2" key="1">
    <citation type="submission" date="2017-04" db="EMBL/GenBank/DDBJ databases">
        <authorList>
            <person name="Afonso C.L."/>
            <person name="Miller P.J."/>
            <person name="Scott M.A."/>
            <person name="Spackman E."/>
            <person name="Goraichik I."/>
            <person name="Dimitrov K.M."/>
            <person name="Suarez D.L."/>
            <person name="Swayne D.E."/>
        </authorList>
    </citation>
    <scope>NUCLEOTIDE SEQUENCE [LARGE SCALE GENOMIC DNA]</scope>
    <source>
        <strain evidence="1 2">A2P</strain>
    </source>
</reference>
<evidence type="ECO:0000313" key="2">
    <source>
        <dbReference type="Proteomes" id="UP000192936"/>
    </source>
</evidence>
<proteinExistence type="predicted"/>
<gene>
    <name evidence="1" type="ORF">SAMN02982917_6414</name>
</gene>
<dbReference type="EMBL" id="FXAK01000009">
    <property type="protein sequence ID" value="SMF88482.1"/>
    <property type="molecule type" value="Genomic_DNA"/>
</dbReference>
<evidence type="ECO:0000313" key="1">
    <source>
        <dbReference type="EMBL" id="SMF88482.1"/>
    </source>
</evidence>
<protein>
    <submittedName>
        <fullName evidence="1">Uncharacterized protein</fullName>
    </submittedName>
</protein>
<dbReference type="Proteomes" id="UP000192936">
    <property type="component" value="Unassembled WGS sequence"/>
</dbReference>
<accession>A0A1X7HKY9</accession>
<name>A0A1X7HKY9_9PROT</name>
<dbReference type="AlphaFoldDB" id="A0A1X7HKY9"/>
<sequence>MGQTSFGLYTAPLVQARTQKGVLATQRGFIDHVAESTGPHSR</sequence>
<organism evidence="1 2">
    <name type="scientific">Azospirillum oryzae</name>
    <dbReference type="NCBI Taxonomy" id="286727"/>
    <lineage>
        <taxon>Bacteria</taxon>
        <taxon>Pseudomonadati</taxon>
        <taxon>Pseudomonadota</taxon>
        <taxon>Alphaproteobacteria</taxon>
        <taxon>Rhodospirillales</taxon>
        <taxon>Azospirillaceae</taxon>
        <taxon>Azospirillum</taxon>
    </lineage>
</organism>